<dbReference type="Pfam" id="PF16244">
    <property type="entry name" value="DUF4901"/>
    <property type="match status" value="2"/>
</dbReference>
<feature type="domain" description="YcdB/YcdC repeated" evidence="1">
    <location>
        <begin position="378"/>
        <end position="466"/>
    </location>
</feature>
<sequence>MIKKRLLGLITGVTVMTIALGIIKENIVYAKGIRVKGYNTAVQKSSYKTAISKEKALQIMKDALKEYFGYNLKEEDFEMNCKLEDGYWDGSHVWSIVFRKDQKEVHYDIAADIESDTGDILYLRNYHGNNFNKAVSKAEAIEDANQFMQKFFPDKEKVSKLVNYKTSFKNDIDNYIFTFGRMENGVFSQDHYIIVEEDRSTGKVISFKKVWNENDKIPDSSKVISQDKSKEVFNNNINFQLEYIPFKGNKTKLVYGTEDIPNYYVDGNTGKFVDLNNYGNLATITKDLSESEKTEWYKKAGEVKNNKKVISSETAKKVIEKYVKQLYGTGYKIAGLKYQNNKGQYYGTGNGVWRADFYKKSKKEIQSSNNYIKIDAINEEIIDTFSDKEKLTSSVKLNYDAAYRKALNLVAKYYPDKVKYIETKQKDTERKDKNTSSYYQFNFLRSVNNIPYTDNGIAICIDKNTGVPVGLSERWNKNNKFTDVTEIKNEGNIEAMVLKHYAPTLTYSSEYNNGELFYKLNNLDDENYYPYVDAFTGKILNDTGKDISK</sequence>
<comment type="caution">
    <text evidence="2">The sequence shown here is derived from an EMBL/GenBank/DDBJ whole genome shotgun (WGS) entry which is preliminary data.</text>
</comment>
<protein>
    <submittedName>
        <fullName evidence="2">Peptidase propeptide and YPEB domain protein</fullName>
    </submittedName>
</protein>
<evidence type="ECO:0000313" key="2">
    <source>
        <dbReference type="EMBL" id="OPJ58025.1"/>
    </source>
</evidence>
<dbReference type="InterPro" id="IPR032599">
    <property type="entry name" value="YcdB/YcdC_rep_domain"/>
</dbReference>
<dbReference type="EMBL" id="MZGV01000066">
    <property type="protein sequence ID" value="OPJ58025.1"/>
    <property type="molecule type" value="Genomic_DNA"/>
</dbReference>
<dbReference type="RefSeq" id="WP_079427474.1">
    <property type="nucleotide sequence ID" value="NZ_MZGV01000066.1"/>
</dbReference>
<evidence type="ECO:0000259" key="1">
    <source>
        <dbReference type="Pfam" id="PF16244"/>
    </source>
</evidence>
<dbReference type="STRING" id="1450648.CLORY_38230"/>
<dbReference type="OrthoDB" id="2473368at2"/>
<dbReference type="AlphaFoldDB" id="A0A1V4IEE6"/>
<proteinExistence type="predicted"/>
<reference evidence="2 3" key="1">
    <citation type="submission" date="2017-03" db="EMBL/GenBank/DDBJ databases">
        <title>Genome sequence of Clostridium oryzae DSM 28571.</title>
        <authorList>
            <person name="Poehlein A."/>
            <person name="Daniel R."/>
        </authorList>
    </citation>
    <scope>NUCLEOTIDE SEQUENCE [LARGE SCALE GENOMIC DNA]</scope>
    <source>
        <strain evidence="2 3">DSM 28571</strain>
    </source>
</reference>
<keyword evidence="3" id="KW-1185">Reference proteome</keyword>
<evidence type="ECO:0000313" key="3">
    <source>
        <dbReference type="Proteomes" id="UP000190080"/>
    </source>
</evidence>
<organism evidence="2 3">
    <name type="scientific">Clostridium oryzae</name>
    <dbReference type="NCBI Taxonomy" id="1450648"/>
    <lineage>
        <taxon>Bacteria</taxon>
        <taxon>Bacillati</taxon>
        <taxon>Bacillota</taxon>
        <taxon>Clostridia</taxon>
        <taxon>Eubacteriales</taxon>
        <taxon>Clostridiaceae</taxon>
        <taxon>Clostridium</taxon>
    </lineage>
</organism>
<dbReference type="Proteomes" id="UP000190080">
    <property type="component" value="Unassembled WGS sequence"/>
</dbReference>
<gene>
    <name evidence="2" type="ORF">CLORY_38230</name>
</gene>
<name>A0A1V4IEE6_9CLOT</name>
<accession>A0A1V4IEE6</accession>
<feature type="domain" description="YcdB/YcdC repeated" evidence="1">
    <location>
        <begin position="91"/>
        <end position="209"/>
    </location>
</feature>